<dbReference type="GO" id="GO:0016787">
    <property type="term" value="F:hydrolase activity"/>
    <property type="evidence" value="ECO:0007669"/>
    <property type="project" value="UniProtKB-KW"/>
</dbReference>
<dbReference type="SUPFAM" id="SSF53474">
    <property type="entry name" value="alpha/beta-Hydrolases"/>
    <property type="match status" value="1"/>
</dbReference>
<dbReference type="PANTHER" id="PTHR10655">
    <property type="entry name" value="LYSOPHOSPHOLIPASE-RELATED"/>
    <property type="match status" value="1"/>
</dbReference>
<proteinExistence type="inferred from homology"/>
<dbReference type="AlphaFoldDB" id="A0A4R6ZLH5"/>
<evidence type="ECO:0000313" key="5">
    <source>
        <dbReference type="Proteomes" id="UP000295558"/>
    </source>
</evidence>
<protein>
    <submittedName>
        <fullName evidence="4">Phospholipase/carboxylesterase</fullName>
    </submittedName>
</protein>
<dbReference type="InterPro" id="IPR029058">
    <property type="entry name" value="AB_hydrolase_fold"/>
</dbReference>
<keyword evidence="5" id="KW-1185">Reference proteome</keyword>
<dbReference type="OrthoDB" id="9795555at2"/>
<accession>A0A4R6ZLH5</accession>
<dbReference type="Gene3D" id="3.40.50.1820">
    <property type="entry name" value="alpha/beta hydrolase"/>
    <property type="match status" value="1"/>
</dbReference>
<dbReference type="EMBL" id="SNZK01000006">
    <property type="protein sequence ID" value="TDR52899.1"/>
    <property type="molecule type" value="Genomic_DNA"/>
</dbReference>
<feature type="domain" description="Phospholipase/carboxylesterase/thioesterase" evidence="3">
    <location>
        <begin position="68"/>
        <end position="204"/>
    </location>
</feature>
<organism evidence="4 5">
    <name type="scientific">Listeria rocourtiae</name>
    <dbReference type="NCBI Taxonomy" id="647910"/>
    <lineage>
        <taxon>Bacteria</taxon>
        <taxon>Bacillati</taxon>
        <taxon>Bacillota</taxon>
        <taxon>Bacilli</taxon>
        <taxon>Bacillales</taxon>
        <taxon>Listeriaceae</taxon>
        <taxon>Listeria</taxon>
    </lineage>
</organism>
<dbReference type="PANTHER" id="PTHR10655:SF17">
    <property type="entry name" value="LYSOPHOSPHOLIPASE-LIKE PROTEIN 1"/>
    <property type="match status" value="1"/>
</dbReference>
<evidence type="ECO:0000256" key="2">
    <source>
        <dbReference type="ARBA" id="ARBA00022801"/>
    </source>
</evidence>
<dbReference type="RefSeq" id="WP_133620647.1">
    <property type="nucleotide sequence ID" value="NZ_JAASUO010000003.1"/>
</dbReference>
<dbReference type="Pfam" id="PF02230">
    <property type="entry name" value="Abhydrolase_2"/>
    <property type="match status" value="1"/>
</dbReference>
<evidence type="ECO:0000313" key="4">
    <source>
        <dbReference type="EMBL" id="TDR52899.1"/>
    </source>
</evidence>
<evidence type="ECO:0000256" key="1">
    <source>
        <dbReference type="ARBA" id="ARBA00006499"/>
    </source>
</evidence>
<dbReference type="InterPro" id="IPR003140">
    <property type="entry name" value="PLipase/COase/thioEstase"/>
</dbReference>
<name>A0A4R6ZLH5_9LIST</name>
<reference evidence="4 5" key="1">
    <citation type="submission" date="2019-03" db="EMBL/GenBank/DDBJ databases">
        <title>Genomic Encyclopedia of Type Strains, Phase III (KMG-III): the genomes of soil and plant-associated and newly described type strains.</title>
        <authorList>
            <person name="Whitman W."/>
        </authorList>
    </citation>
    <scope>NUCLEOTIDE SEQUENCE [LARGE SCALE GENOMIC DNA]</scope>
    <source>
        <strain evidence="4 5">CECT 7972</strain>
    </source>
</reference>
<comment type="similarity">
    <text evidence="1">Belongs to the AB hydrolase superfamily. AB hydrolase 2 family.</text>
</comment>
<comment type="caution">
    <text evidence="4">The sequence shown here is derived from an EMBL/GenBank/DDBJ whole genome shotgun (WGS) entry which is preliminary data.</text>
</comment>
<evidence type="ECO:0000259" key="3">
    <source>
        <dbReference type="Pfam" id="PF02230"/>
    </source>
</evidence>
<gene>
    <name evidence="4" type="ORF">DFP96_106106</name>
</gene>
<sequence length="221" mass="25026">MFAYDIYEPIDRKVEGKFPTIFTLHGIGADELDMPGTLEPVMDRFVIVSIRGSVQQGPGYSYYKPVLDGEPSEKTVSYAANNVHEFIEMILKQYSSIDRKKLYLFGFDQGGIVAMTEFVKNGGMYHGGVFLSVKLPTFLENGPKNLLLKSKRIFIGHGTKDPLIPVTEGERTAKYFESLSDDVTFQTFDVMHNVSEEESETILEWFLKEEVDNPTVKKENS</sequence>
<keyword evidence="2" id="KW-0378">Hydrolase</keyword>
<dbReference type="InterPro" id="IPR050565">
    <property type="entry name" value="LYPA1-2/EST-like"/>
</dbReference>
<dbReference type="STRING" id="1265846.PROCOU_02934"/>
<dbReference type="Proteomes" id="UP000295558">
    <property type="component" value="Unassembled WGS sequence"/>
</dbReference>